<dbReference type="CDD" id="cd00093">
    <property type="entry name" value="HTH_XRE"/>
    <property type="match status" value="1"/>
</dbReference>
<dbReference type="SMART" id="SM00530">
    <property type="entry name" value="HTH_XRE"/>
    <property type="match status" value="1"/>
</dbReference>
<dbReference type="PROSITE" id="PS50943">
    <property type="entry name" value="HTH_CROC1"/>
    <property type="match status" value="1"/>
</dbReference>
<dbReference type="GeneID" id="75064924"/>
<dbReference type="EMBL" id="MLOK01000007">
    <property type="protein sequence ID" value="OIM22194.1"/>
    <property type="molecule type" value="Genomic_DNA"/>
</dbReference>
<dbReference type="PANTHER" id="PTHR46558">
    <property type="entry name" value="TRACRIPTIONAL REGULATORY PROTEIN-RELATED-RELATED"/>
    <property type="match status" value="1"/>
</dbReference>
<dbReference type="EMBL" id="LR031358">
    <property type="protein sequence ID" value="VDB97031.1"/>
    <property type="molecule type" value="Genomic_DNA"/>
</dbReference>
<dbReference type="Proteomes" id="UP000181728">
    <property type="component" value="Unassembled WGS sequence"/>
</dbReference>
<dbReference type="Pfam" id="PF01381">
    <property type="entry name" value="HTH_3"/>
    <property type="match status" value="1"/>
</dbReference>
<dbReference type="Proteomes" id="UP000294726">
    <property type="component" value="Chromosome"/>
</dbReference>
<evidence type="ECO:0000313" key="5">
    <source>
        <dbReference type="EMBL" id="OIM22194.1"/>
    </source>
</evidence>
<dbReference type="OMA" id="KMKKINW"/>
<organism evidence="5 7">
    <name type="scientific">Oenococcus oeni</name>
    <name type="common">Leuconostoc oenos</name>
    <dbReference type="NCBI Taxonomy" id="1247"/>
    <lineage>
        <taxon>Bacteria</taxon>
        <taxon>Bacillati</taxon>
        <taxon>Bacillota</taxon>
        <taxon>Bacilli</taxon>
        <taxon>Lactobacillales</taxon>
        <taxon>Lactobacillaceae</taxon>
        <taxon>Oenococcus</taxon>
    </lineage>
</organism>
<proteinExistence type="predicted"/>
<gene>
    <name evidence="5" type="ORF">ATX59_00505</name>
    <name evidence="4" type="ORF">GA838_03990</name>
    <name evidence="6" type="ORF">OENI_0101</name>
</gene>
<name>A0A3S7H1Y9_OENOE</name>
<reference evidence="6 8" key="2">
    <citation type="submission" date="2018-08" db="EMBL/GenBank/DDBJ databases">
        <authorList>
            <person name="Lorentzen P. G. S. M."/>
        </authorList>
    </citation>
    <scope>NUCLEOTIDE SEQUENCE [LARGE SCALE GENOMIC DNA]</scope>
    <source>
        <strain evidence="6 8">CRBO_1381</strain>
    </source>
</reference>
<feature type="transmembrane region" description="Helical" evidence="2">
    <location>
        <begin position="134"/>
        <end position="154"/>
    </location>
</feature>
<dbReference type="EMBL" id="WERV01000003">
    <property type="protein sequence ID" value="MDV7714933.1"/>
    <property type="molecule type" value="Genomic_DNA"/>
</dbReference>
<keyword evidence="2" id="KW-1133">Transmembrane helix</keyword>
<evidence type="ECO:0000313" key="4">
    <source>
        <dbReference type="EMBL" id="MDV7714933.1"/>
    </source>
</evidence>
<dbReference type="Gene3D" id="1.10.260.40">
    <property type="entry name" value="lambda repressor-like DNA-binding domains"/>
    <property type="match status" value="1"/>
</dbReference>
<evidence type="ECO:0000313" key="6">
    <source>
        <dbReference type="EMBL" id="VDB97031.1"/>
    </source>
</evidence>
<dbReference type="PANTHER" id="PTHR46558:SF13">
    <property type="entry name" value="HTH-TYPE TRANSCRIPTIONAL REGULATOR IMMR"/>
    <property type="match status" value="1"/>
</dbReference>
<evidence type="ECO:0000313" key="7">
    <source>
        <dbReference type="Proteomes" id="UP000181728"/>
    </source>
</evidence>
<reference evidence="4" key="3">
    <citation type="submission" date="2019-10" db="EMBL/GenBank/DDBJ databases">
        <title>Malate fermentation in French cider.</title>
        <authorList>
            <person name="Cousin F.J."/>
            <person name="Medina Fernandez S."/>
            <person name="Misery B."/>
            <person name="Laplace J.-M."/>
            <person name="Cretenet M."/>
        </authorList>
    </citation>
    <scope>NUCLEOTIDE SEQUENCE</scope>
    <source>
        <strain evidence="4">UCMA15129</strain>
    </source>
</reference>
<evidence type="ECO:0000259" key="3">
    <source>
        <dbReference type="PROSITE" id="PS50943"/>
    </source>
</evidence>
<dbReference type="InterPro" id="IPR010982">
    <property type="entry name" value="Lambda_DNA-bd_dom_sf"/>
</dbReference>
<keyword evidence="1" id="KW-0238">DNA-binding</keyword>
<evidence type="ECO:0000256" key="1">
    <source>
        <dbReference type="ARBA" id="ARBA00023125"/>
    </source>
</evidence>
<reference evidence="5 7" key="1">
    <citation type="journal article" date="2016" name="BMC Genomics">
        <title>Consensus pan-genome assembly of the specialised wine bacterium Oenococcus oeni.</title>
        <authorList>
            <person name="Sternes P.R."/>
            <person name="Borneman A.R."/>
        </authorList>
    </citation>
    <scope>NUCLEOTIDE SEQUENCE [LARGE SCALE GENOMIC DNA]</scope>
    <source>
        <strain evidence="5 7">AWRIB661</strain>
    </source>
</reference>
<dbReference type="Proteomes" id="UP001281024">
    <property type="component" value="Unassembled WGS sequence"/>
</dbReference>
<evidence type="ECO:0000313" key="8">
    <source>
        <dbReference type="Proteomes" id="UP000294726"/>
    </source>
</evidence>
<evidence type="ECO:0000256" key="2">
    <source>
        <dbReference type="SAM" id="Phobius"/>
    </source>
</evidence>
<accession>A0A3S7H1Y9</accession>
<dbReference type="InterPro" id="IPR001387">
    <property type="entry name" value="Cro/C1-type_HTH"/>
</dbReference>
<feature type="domain" description="HTH cro/C1-type" evidence="3">
    <location>
        <begin position="7"/>
        <end position="61"/>
    </location>
</feature>
<feature type="transmembrane region" description="Helical" evidence="2">
    <location>
        <begin position="77"/>
        <end position="101"/>
    </location>
</feature>
<dbReference type="GO" id="GO:0003677">
    <property type="term" value="F:DNA binding"/>
    <property type="evidence" value="ECO:0007669"/>
    <property type="project" value="UniProtKB-KW"/>
</dbReference>
<dbReference type="SUPFAM" id="SSF47413">
    <property type="entry name" value="lambda repressor-like DNA-binding domains"/>
    <property type="match status" value="1"/>
</dbReference>
<dbReference type="AlphaFoldDB" id="A0A3S7H1Y9"/>
<keyword evidence="2" id="KW-0812">Transmembrane</keyword>
<sequence length="178" mass="20491">MSLGESLKSARNAVGLTQDQVAKKMYVTRQTVSRWEQGKTLPNIYVLRELKQLYGLSLDNLSLQTKRNEEFRKMKKINWLALFGAIIFNLCLFSSVLITAAGLLLSIWTISISFIFSPIILLIVNLLGLQSFSLIQTSLSIVFFIIGIFLYPFAKKVSYYLIDFLIKYLRFNQRAIYK</sequence>
<dbReference type="RefSeq" id="WP_002818010.1">
    <property type="nucleotide sequence ID" value="NZ_CP014324.1"/>
</dbReference>
<protein>
    <submittedName>
        <fullName evidence="4">Helix-turn-helix domain-containing protein</fullName>
    </submittedName>
    <submittedName>
        <fullName evidence="6">Transcriptional regulator permease</fullName>
    </submittedName>
    <submittedName>
        <fullName evidence="5">XRE family transcriptional regulator</fullName>
    </submittedName>
</protein>
<keyword evidence="2" id="KW-0472">Membrane</keyword>
<feature type="transmembrane region" description="Helical" evidence="2">
    <location>
        <begin position="107"/>
        <end position="127"/>
    </location>
</feature>